<dbReference type="AlphaFoldDB" id="A0A410S367"/>
<feature type="domain" description="VTT" evidence="3">
    <location>
        <begin position="63"/>
        <end position="185"/>
    </location>
</feature>
<sequence length="199" mass="21218">MSSTEPASPSPQPSPAAPAADAPKPSWYRRMYLRVEAAASTPHALATMMAVSVVDGSVFPIPPFAVLVPMVLAQPKKWVRYCLLGTLASLVGGLIGYGLGAFVGEGITQLLHIDLDVRVDRFGVSGTVGELLGRNFWVLALLCSILPTPFKIVAIGSGLVSVPLEQFLVASVIGRSVRFFLVGSVVRFFGPTARKWLRV</sequence>
<organism evidence="4 5">
    <name type="scientific">Corallococcus coralloides</name>
    <name type="common">Myxococcus coralloides</name>
    <dbReference type="NCBI Taxonomy" id="184914"/>
    <lineage>
        <taxon>Bacteria</taxon>
        <taxon>Pseudomonadati</taxon>
        <taxon>Myxococcota</taxon>
        <taxon>Myxococcia</taxon>
        <taxon>Myxococcales</taxon>
        <taxon>Cystobacterineae</taxon>
        <taxon>Myxococcaceae</taxon>
        <taxon>Corallococcus</taxon>
    </lineage>
</organism>
<dbReference type="RefSeq" id="WP_128799725.1">
    <property type="nucleotide sequence ID" value="NZ_CP034669.1"/>
</dbReference>
<feature type="transmembrane region" description="Helical" evidence="2">
    <location>
        <begin position="136"/>
        <end position="160"/>
    </location>
</feature>
<dbReference type="InterPro" id="IPR051311">
    <property type="entry name" value="DedA_domain"/>
</dbReference>
<evidence type="ECO:0000313" key="5">
    <source>
        <dbReference type="Proteomes" id="UP000288758"/>
    </source>
</evidence>
<keyword evidence="2" id="KW-1133">Transmembrane helix</keyword>
<evidence type="ECO:0000256" key="2">
    <source>
        <dbReference type="SAM" id="Phobius"/>
    </source>
</evidence>
<gene>
    <name evidence="4" type="ORF">EJ065_7065</name>
</gene>
<evidence type="ECO:0000259" key="3">
    <source>
        <dbReference type="Pfam" id="PF09335"/>
    </source>
</evidence>
<dbReference type="PANTHER" id="PTHR42709">
    <property type="entry name" value="ALKALINE PHOSPHATASE LIKE PROTEIN"/>
    <property type="match status" value="1"/>
</dbReference>
<dbReference type="PANTHER" id="PTHR42709:SF11">
    <property type="entry name" value="DEDA FAMILY PROTEIN"/>
    <property type="match status" value="1"/>
</dbReference>
<feature type="region of interest" description="Disordered" evidence="1">
    <location>
        <begin position="1"/>
        <end position="22"/>
    </location>
</feature>
<dbReference type="EMBL" id="CP034669">
    <property type="protein sequence ID" value="QAT88590.1"/>
    <property type="molecule type" value="Genomic_DNA"/>
</dbReference>
<feature type="transmembrane region" description="Helical" evidence="2">
    <location>
        <begin position="81"/>
        <end position="103"/>
    </location>
</feature>
<dbReference type="Pfam" id="PF09335">
    <property type="entry name" value="VTT_dom"/>
    <property type="match status" value="1"/>
</dbReference>
<protein>
    <submittedName>
        <fullName evidence="4">DedA family protein</fullName>
    </submittedName>
</protein>
<feature type="transmembrane region" description="Helical" evidence="2">
    <location>
        <begin position="44"/>
        <end position="69"/>
    </location>
</feature>
<keyword evidence="2" id="KW-0812">Transmembrane</keyword>
<name>A0A410S367_CORCK</name>
<dbReference type="InterPro" id="IPR032816">
    <property type="entry name" value="VTT_dom"/>
</dbReference>
<evidence type="ECO:0000313" key="4">
    <source>
        <dbReference type="EMBL" id="QAT88590.1"/>
    </source>
</evidence>
<proteinExistence type="predicted"/>
<dbReference type="GO" id="GO:0005886">
    <property type="term" value="C:plasma membrane"/>
    <property type="evidence" value="ECO:0007669"/>
    <property type="project" value="TreeGrafter"/>
</dbReference>
<accession>A0A410S367</accession>
<evidence type="ECO:0000256" key="1">
    <source>
        <dbReference type="SAM" id="MobiDB-lite"/>
    </source>
</evidence>
<feature type="transmembrane region" description="Helical" evidence="2">
    <location>
        <begin position="167"/>
        <end position="189"/>
    </location>
</feature>
<reference evidence="4 5" key="1">
    <citation type="submission" date="2018-12" db="EMBL/GenBank/DDBJ databases">
        <title>Complete Genome Sequence of the Corallopyronin A producing Myxobacterium Corallococcus coralloides B035.</title>
        <authorList>
            <person name="Bouhired S.M."/>
            <person name="Rupp O."/>
            <person name="Blom J."/>
            <person name="Schaeberle T.F."/>
            <person name="Kehraus S."/>
            <person name="Schiefer A."/>
            <person name="Pfarr K."/>
            <person name="Goesmann A."/>
            <person name="Hoerauf A."/>
            <person name="Koenig G.M."/>
        </authorList>
    </citation>
    <scope>NUCLEOTIDE SEQUENCE [LARGE SCALE GENOMIC DNA]</scope>
    <source>
        <strain evidence="4 5">B035</strain>
    </source>
</reference>
<dbReference type="Proteomes" id="UP000288758">
    <property type="component" value="Chromosome"/>
</dbReference>
<keyword evidence="2" id="KW-0472">Membrane</keyword>